<dbReference type="KEGG" id="pef:A7E78_05690"/>
<accession>A0A1L3GT28</accession>
<evidence type="ECO:0000313" key="3">
    <source>
        <dbReference type="Proteomes" id="UP000182517"/>
    </source>
</evidence>
<name>A0A1L3GT28_9BACT</name>
<dbReference type="EMBL" id="CP015519">
    <property type="protein sequence ID" value="APG29035.1"/>
    <property type="molecule type" value="Genomic_DNA"/>
</dbReference>
<dbReference type="OrthoDB" id="5499698at2"/>
<dbReference type="Proteomes" id="UP000182517">
    <property type="component" value="Chromosome"/>
</dbReference>
<dbReference type="STRING" id="1842532.A7E78_05690"/>
<dbReference type="AlphaFoldDB" id="A0A1L3GT28"/>
<feature type="region of interest" description="Disordered" evidence="1">
    <location>
        <begin position="189"/>
        <end position="209"/>
    </location>
</feature>
<evidence type="ECO:0000313" key="2">
    <source>
        <dbReference type="EMBL" id="APG29035.1"/>
    </source>
</evidence>
<evidence type="ECO:0008006" key="4">
    <source>
        <dbReference type="Google" id="ProtNLM"/>
    </source>
</evidence>
<reference evidence="2 3" key="1">
    <citation type="journal article" date="2017" name="Genome Announc.">
        <title>Complete Genome Sequences of Two Acetylene-Fermenting Pelobacter acetylenicus Strains.</title>
        <authorList>
            <person name="Sutton J.M."/>
            <person name="Baesman S.M."/>
            <person name="Fierst J.L."/>
            <person name="Poret-Peterson A.T."/>
            <person name="Oremland R.S."/>
            <person name="Dunlap D.S."/>
            <person name="Akob D.M."/>
        </authorList>
    </citation>
    <scope>NUCLEOTIDE SEQUENCE [LARGE SCALE GENOMIC DNA]</scope>
    <source>
        <strain evidence="2 3">SFB93</strain>
    </source>
</reference>
<gene>
    <name evidence="2" type="ORF">A7E78_05690</name>
</gene>
<sequence length="209" mass="24314">MQQLDPASERYRVLNSARRFKSSWVELGEELLKVNQEHLYRNWGYESFEDYCSREVRIKKPTALKLTRAYNYLAKEEPQLLTRQAELNPLPDYRTVDLLRQARQEEQLSVEQYDALRKTALEQSRSHPTVLKQFKEMTTVDGDPQAERLRHCKSALSATRRLLNSLANIETLADVYQAPLMELLELLEKETAEQDSQGNSTAEHDNASQ</sequence>
<evidence type="ECO:0000256" key="1">
    <source>
        <dbReference type="SAM" id="MobiDB-lite"/>
    </source>
</evidence>
<protein>
    <recommendedName>
        <fullName evidence="4">DUF3102 domain-containing protein</fullName>
    </recommendedName>
</protein>
<proteinExistence type="predicted"/>
<organism evidence="2 3">
    <name type="scientific">Syntrophotalea acetylenivorans</name>
    <dbReference type="NCBI Taxonomy" id="1842532"/>
    <lineage>
        <taxon>Bacteria</taxon>
        <taxon>Pseudomonadati</taxon>
        <taxon>Thermodesulfobacteriota</taxon>
        <taxon>Desulfuromonadia</taxon>
        <taxon>Desulfuromonadales</taxon>
        <taxon>Syntrophotaleaceae</taxon>
        <taxon>Syntrophotalea</taxon>
    </lineage>
</organism>
<keyword evidence="3" id="KW-1185">Reference proteome</keyword>